<dbReference type="InterPro" id="IPR036206">
    <property type="entry name" value="ThiamineP_synth_sf"/>
</dbReference>
<reference evidence="1 2" key="1">
    <citation type="submission" date="2018-06" db="EMBL/GenBank/DDBJ databases">
        <authorList>
            <consortium name="Pathogen Informatics"/>
            <person name="Doyle S."/>
        </authorList>
    </citation>
    <scope>NUCLEOTIDE SEQUENCE [LARGE SCALE GENOMIC DNA]</scope>
    <source>
        <strain evidence="1 2">NCTC8258</strain>
    </source>
</reference>
<dbReference type="Proteomes" id="UP000255509">
    <property type="component" value="Unassembled WGS sequence"/>
</dbReference>
<dbReference type="InterPro" id="IPR013785">
    <property type="entry name" value="Aldolase_TIM"/>
</dbReference>
<dbReference type="SUPFAM" id="SSF51391">
    <property type="entry name" value="Thiamin phosphate synthase"/>
    <property type="match status" value="1"/>
</dbReference>
<evidence type="ECO:0000313" key="2">
    <source>
        <dbReference type="Proteomes" id="UP000255509"/>
    </source>
</evidence>
<proteinExistence type="predicted"/>
<dbReference type="Gene3D" id="3.20.20.70">
    <property type="entry name" value="Aldolase class I"/>
    <property type="match status" value="1"/>
</dbReference>
<sequence length="94" mass="9817">MAKRMQDIGVDMIGLMTGMSYEGVAAGDIPQMIKDRLRALVGAVDVPTLAEGGINLANAKAFKDTGVNILVVGTAIDNMVCNAAKEAVTPFIVH</sequence>
<dbReference type="EMBL" id="UGXS01000004">
    <property type="protein sequence ID" value="SUH18487.1"/>
    <property type="molecule type" value="Genomic_DNA"/>
</dbReference>
<organism evidence="1 2">
    <name type="scientific">Salmonella enterica I</name>
    <dbReference type="NCBI Taxonomy" id="59201"/>
    <lineage>
        <taxon>Bacteria</taxon>
        <taxon>Pseudomonadati</taxon>
        <taxon>Pseudomonadota</taxon>
        <taxon>Gammaproteobacteria</taxon>
        <taxon>Enterobacterales</taxon>
        <taxon>Enterobacteriaceae</taxon>
        <taxon>Salmonella</taxon>
    </lineage>
</organism>
<accession>A0A379WGU2</accession>
<protein>
    <submittedName>
        <fullName evidence="1">Histidine biosynthesis protein</fullName>
    </submittedName>
</protein>
<dbReference type="RefSeq" id="WP_353884552.1">
    <property type="nucleotide sequence ID" value="NZ_NPIY01000054.1"/>
</dbReference>
<dbReference type="AlphaFoldDB" id="A0A379WGU2"/>
<gene>
    <name evidence="1" type="ORF">NCTC8258_06318</name>
</gene>
<name>A0A379WGU2_SALET</name>
<evidence type="ECO:0000313" key="1">
    <source>
        <dbReference type="EMBL" id="SUH18487.1"/>
    </source>
</evidence>